<feature type="transmembrane region" description="Helical" evidence="1">
    <location>
        <begin position="357"/>
        <end position="375"/>
    </location>
</feature>
<keyword evidence="1" id="KW-0472">Membrane</keyword>
<name>A0A8T0TQK9_PANVG</name>
<keyword evidence="3" id="KW-1185">Reference proteome</keyword>
<gene>
    <name evidence="2" type="ORF">PVAP13_4KG174800</name>
</gene>
<feature type="transmembrane region" description="Helical" evidence="1">
    <location>
        <begin position="198"/>
        <end position="216"/>
    </location>
</feature>
<dbReference type="AlphaFoldDB" id="A0A8T0TQK9"/>
<sequence>MAGFAPRTTVLALGAGALGGPDALRLLLETAGRSPLHDILTCVLAMAALTAHVLGTTLLVRFVRKARAGGGAPATDLFARVTATVSVGAALLVTACLLAGSGGLGALRLAFGFAAKNPIVAVTVLTIGAGTAAGLGLGGFFPYTMPPLRFGRRAGAAAGASPAGDRATSQTLSLVGALLVAACLALVVPLFAPGAIDARWSFLAAVPVAVAAVLLARSPRGARDASGAPAADTRRSVKLTRGNAAFVAVDVASHVVIPCTMPLVHCGRRAGTTAGGASPAGDRAASQTLSLVGALLVAACLALVVPLFAPGAIDARWILLAGVPVAVAAALLAPSSRGARNAAAPDTRRSGKLTRETAFLAVAAFAVASLLVIPFA</sequence>
<feature type="transmembrane region" description="Helical" evidence="1">
    <location>
        <begin position="43"/>
        <end position="63"/>
    </location>
</feature>
<feature type="transmembrane region" description="Helical" evidence="1">
    <location>
        <begin position="315"/>
        <end position="336"/>
    </location>
</feature>
<reference evidence="2" key="1">
    <citation type="submission" date="2020-05" db="EMBL/GenBank/DDBJ databases">
        <title>WGS assembly of Panicum virgatum.</title>
        <authorList>
            <person name="Lovell J.T."/>
            <person name="Jenkins J."/>
            <person name="Shu S."/>
            <person name="Juenger T.E."/>
            <person name="Schmutz J."/>
        </authorList>
    </citation>
    <scope>NUCLEOTIDE SEQUENCE</scope>
    <source>
        <strain evidence="2">AP13</strain>
    </source>
</reference>
<evidence type="ECO:0000313" key="3">
    <source>
        <dbReference type="Proteomes" id="UP000823388"/>
    </source>
</evidence>
<organism evidence="2 3">
    <name type="scientific">Panicum virgatum</name>
    <name type="common">Blackwell switchgrass</name>
    <dbReference type="NCBI Taxonomy" id="38727"/>
    <lineage>
        <taxon>Eukaryota</taxon>
        <taxon>Viridiplantae</taxon>
        <taxon>Streptophyta</taxon>
        <taxon>Embryophyta</taxon>
        <taxon>Tracheophyta</taxon>
        <taxon>Spermatophyta</taxon>
        <taxon>Magnoliopsida</taxon>
        <taxon>Liliopsida</taxon>
        <taxon>Poales</taxon>
        <taxon>Poaceae</taxon>
        <taxon>PACMAD clade</taxon>
        <taxon>Panicoideae</taxon>
        <taxon>Panicodae</taxon>
        <taxon>Paniceae</taxon>
        <taxon>Panicinae</taxon>
        <taxon>Panicum</taxon>
        <taxon>Panicum sect. Hiantes</taxon>
    </lineage>
</organism>
<dbReference type="Proteomes" id="UP000823388">
    <property type="component" value="Chromosome 4K"/>
</dbReference>
<keyword evidence="1" id="KW-0812">Transmembrane</keyword>
<accession>A0A8T0TQK9</accession>
<feature type="transmembrane region" description="Helical" evidence="1">
    <location>
        <begin position="119"/>
        <end position="143"/>
    </location>
</feature>
<comment type="caution">
    <text evidence="2">The sequence shown here is derived from an EMBL/GenBank/DDBJ whole genome shotgun (WGS) entry which is preliminary data.</text>
</comment>
<dbReference type="OrthoDB" id="696155at2759"/>
<evidence type="ECO:0000256" key="1">
    <source>
        <dbReference type="SAM" id="Phobius"/>
    </source>
</evidence>
<proteinExistence type="predicted"/>
<evidence type="ECO:0000313" key="2">
    <source>
        <dbReference type="EMBL" id="KAG2610169.1"/>
    </source>
</evidence>
<feature type="transmembrane region" description="Helical" evidence="1">
    <location>
        <begin position="289"/>
        <end position="309"/>
    </location>
</feature>
<dbReference type="EMBL" id="CM029043">
    <property type="protein sequence ID" value="KAG2610169.1"/>
    <property type="molecule type" value="Genomic_DNA"/>
</dbReference>
<feature type="transmembrane region" description="Helical" evidence="1">
    <location>
        <begin position="172"/>
        <end position="192"/>
    </location>
</feature>
<feature type="transmembrane region" description="Helical" evidence="1">
    <location>
        <begin position="84"/>
        <end position="107"/>
    </location>
</feature>
<protein>
    <submittedName>
        <fullName evidence="2">Uncharacterized protein</fullName>
    </submittedName>
</protein>
<keyword evidence="1" id="KW-1133">Transmembrane helix</keyword>